<proteinExistence type="predicted"/>
<dbReference type="EMBL" id="CAUOFW020001042">
    <property type="protein sequence ID" value="CAK9140437.1"/>
    <property type="molecule type" value="Genomic_DNA"/>
</dbReference>
<accession>A0ABC8R6R4</accession>
<keyword evidence="3" id="KW-1185">Reference proteome</keyword>
<comment type="caution">
    <text evidence="2">The sequence shown here is derived from an EMBL/GenBank/DDBJ whole genome shotgun (WGS) entry which is preliminary data.</text>
</comment>
<evidence type="ECO:0000313" key="3">
    <source>
        <dbReference type="Proteomes" id="UP001642360"/>
    </source>
</evidence>
<evidence type="ECO:0000313" key="2">
    <source>
        <dbReference type="EMBL" id="CAK9140437.1"/>
    </source>
</evidence>
<dbReference type="AlphaFoldDB" id="A0ABC8R6R4"/>
<reference evidence="2 3" key="1">
    <citation type="submission" date="2024-02" db="EMBL/GenBank/DDBJ databases">
        <authorList>
            <person name="Vignale AGUSTIN F."/>
            <person name="Sosa J E."/>
            <person name="Modenutti C."/>
        </authorList>
    </citation>
    <scope>NUCLEOTIDE SEQUENCE [LARGE SCALE GENOMIC DNA]</scope>
</reference>
<name>A0ABC8R6R4_9AQUA</name>
<evidence type="ECO:0000256" key="1">
    <source>
        <dbReference type="SAM" id="MobiDB-lite"/>
    </source>
</evidence>
<sequence length="189" mass="20561">MSNFDLSHVFLFVPHANLSLCLSLISALISSPFLSISLLSSPGSTSSLSPPSPSTHSIPPVHATSHHASSEPCPAAIQPQTRTHKHSPVVLIMGLSSKSKPAMFYHSRPSATLRDHRYVPLPCSFPLSLAYISVSPSISDLHLPRLNPKQIEPKTHTHLRTTHTHTSLCTTPNPYTHPHGHAWCSIKSI</sequence>
<gene>
    <name evidence="2" type="ORF">ILEXP_LOCUS7891</name>
</gene>
<feature type="region of interest" description="Disordered" evidence="1">
    <location>
        <begin position="47"/>
        <end position="83"/>
    </location>
</feature>
<dbReference type="Proteomes" id="UP001642360">
    <property type="component" value="Unassembled WGS sequence"/>
</dbReference>
<organism evidence="2 3">
    <name type="scientific">Ilex paraguariensis</name>
    <name type="common">yerba mate</name>
    <dbReference type="NCBI Taxonomy" id="185542"/>
    <lineage>
        <taxon>Eukaryota</taxon>
        <taxon>Viridiplantae</taxon>
        <taxon>Streptophyta</taxon>
        <taxon>Embryophyta</taxon>
        <taxon>Tracheophyta</taxon>
        <taxon>Spermatophyta</taxon>
        <taxon>Magnoliopsida</taxon>
        <taxon>eudicotyledons</taxon>
        <taxon>Gunneridae</taxon>
        <taxon>Pentapetalae</taxon>
        <taxon>asterids</taxon>
        <taxon>campanulids</taxon>
        <taxon>Aquifoliales</taxon>
        <taxon>Aquifoliaceae</taxon>
        <taxon>Ilex</taxon>
    </lineage>
</organism>
<feature type="compositionally biased region" description="Low complexity" evidence="1">
    <location>
        <begin position="47"/>
        <end position="60"/>
    </location>
</feature>
<protein>
    <submittedName>
        <fullName evidence="2">Uncharacterized protein</fullName>
    </submittedName>
</protein>